<reference evidence="9" key="2">
    <citation type="submission" date="2022-05" db="EMBL/GenBank/DDBJ databases">
        <authorList>
            <person name="Kim J.-S."/>
            <person name="Lee K."/>
            <person name="Suh M."/>
            <person name="Eom M."/>
            <person name="Kim J.-S."/>
            <person name="Kim D.-S."/>
            <person name="Ko S.-H."/>
            <person name="Shin Y."/>
            <person name="Lee J.-S."/>
        </authorList>
    </citation>
    <scope>NUCLEOTIDE SEQUENCE</scope>
    <source>
        <strain evidence="9">N237</strain>
    </source>
</reference>
<dbReference type="Proteomes" id="UP001056336">
    <property type="component" value="Chromosome"/>
</dbReference>
<keyword evidence="5 6" id="KW-0804">Transcription</keyword>
<dbReference type="SUPFAM" id="SSF88659">
    <property type="entry name" value="Sigma3 and sigma4 domains of RNA polymerase sigma factors"/>
    <property type="match status" value="1"/>
</dbReference>
<dbReference type="InterPro" id="IPR014284">
    <property type="entry name" value="RNA_pol_sigma-70_dom"/>
</dbReference>
<keyword evidence="2 6" id="KW-0805">Transcription regulation</keyword>
<dbReference type="Gene3D" id="1.10.10.10">
    <property type="entry name" value="Winged helix-like DNA-binding domain superfamily/Winged helix DNA-binding domain"/>
    <property type="match status" value="1"/>
</dbReference>
<dbReference type="InterPro" id="IPR007627">
    <property type="entry name" value="RNA_pol_sigma70_r2"/>
</dbReference>
<feature type="domain" description="RNA polymerase sigma factor 70 region 4 type 2" evidence="8">
    <location>
        <begin position="84"/>
        <end position="134"/>
    </location>
</feature>
<proteinExistence type="inferred from homology"/>
<protein>
    <recommendedName>
        <fullName evidence="6">RNA polymerase sigma factor</fullName>
    </recommendedName>
</protein>
<accession>A0ABY4QYE1</accession>
<dbReference type="InterPro" id="IPR013324">
    <property type="entry name" value="RNA_pol_sigma_r3/r4-like"/>
</dbReference>
<keyword evidence="10" id="KW-1185">Reference proteome</keyword>
<evidence type="ECO:0000256" key="6">
    <source>
        <dbReference type="RuleBase" id="RU000716"/>
    </source>
</evidence>
<dbReference type="EMBL" id="CP097332">
    <property type="protein sequence ID" value="UQX88439.1"/>
    <property type="molecule type" value="Genomic_DNA"/>
</dbReference>
<sequence>MGNHEDAEDVTQDSLLAAWRGLSGFEGRSQFSTWLHRIVTNRAINCLRQRERGRSVTVTAQAMADVAGVSAGADTEAQNRGTADALSQAMRSLPDRQRTVVDLHHVHGLSYASIASQTGSTVPAVRSHLFRARRVLAVLMADWA</sequence>
<dbReference type="InterPro" id="IPR013325">
    <property type="entry name" value="RNA_pol_sigma_r2"/>
</dbReference>
<dbReference type="Pfam" id="PF08281">
    <property type="entry name" value="Sigma70_r4_2"/>
    <property type="match status" value="1"/>
</dbReference>
<dbReference type="RefSeq" id="WP_249771937.1">
    <property type="nucleotide sequence ID" value="NZ_CP097332.1"/>
</dbReference>
<dbReference type="CDD" id="cd06171">
    <property type="entry name" value="Sigma70_r4"/>
    <property type="match status" value="1"/>
</dbReference>
<evidence type="ECO:0000313" key="9">
    <source>
        <dbReference type="EMBL" id="UQX88439.1"/>
    </source>
</evidence>
<dbReference type="Gene3D" id="1.10.1740.10">
    <property type="match status" value="1"/>
</dbReference>
<dbReference type="Pfam" id="PF04542">
    <property type="entry name" value="Sigma70_r2"/>
    <property type="match status" value="1"/>
</dbReference>
<dbReference type="PANTHER" id="PTHR43133:SF46">
    <property type="entry name" value="RNA POLYMERASE SIGMA-70 FACTOR ECF SUBFAMILY"/>
    <property type="match status" value="1"/>
</dbReference>
<evidence type="ECO:0000256" key="3">
    <source>
        <dbReference type="ARBA" id="ARBA00023082"/>
    </source>
</evidence>
<dbReference type="InterPro" id="IPR039425">
    <property type="entry name" value="RNA_pol_sigma-70-like"/>
</dbReference>
<dbReference type="InterPro" id="IPR036388">
    <property type="entry name" value="WH-like_DNA-bd_sf"/>
</dbReference>
<evidence type="ECO:0000256" key="4">
    <source>
        <dbReference type="ARBA" id="ARBA00023125"/>
    </source>
</evidence>
<dbReference type="InterPro" id="IPR013249">
    <property type="entry name" value="RNA_pol_sigma70_r4_t2"/>
</dbReference>
<dbReference type="NCBIfam" id="TIGR02937">
    <property type="entry name" value="sigma70-ECF"/>
    <property type="match status" value="1"/>
</dbReference>
<dbReference type="PANTHER" id="PTHR43133">
    <property type="entry name" value="RNA POLYMERASE ECF-TYPE SIGMA FACTO"/>
    <property type="match status" value="1"/>
</dbReference>
<name>A0ABY4QYE1_9ACTN</name>
<dbReference type="PROSITE" id="PS01063">
    <property type="entry name" value="SIGMA70_ECF"/>
    <property type="match status" value="1"/>
</dbReference>
<evidence type="ECO:0000313" key="10">
    <source>
        <dbReference type="Proteomes" id="UP001056336"/>
    </source>
</evidence>
<comment type="similarity">
    <text evidence="1 6">Belongs to the sigma-70 factor family. ECF subfamily.</text>
</comment>
<evidence type="ECO:0000256" key="2">
    <source>
        <dbReference type="ARBA" id="ARBA00023015"/>
    </source>
</evidence>
<evidence type="ECO:0000256" key="1">
    <source>
        <dbReference type="ARBA" id="ARBA00010641"/>
    </source>
</evidence>
<reference evidence="9" key="1">
    <citation type="journal article" date="2018" name="Int. J. Syst. Evol. Microbiol.">
        <title>Jatrophihabitans telluris sp. nov., isolated from sediment soil of lava forest wetlands and the emended description of the genus Jatrophihabitans.</title>
        <authorList>
            <person name="Lee K.C."/>
            <person name="Suh M.K."/>
            <person name="Eom M.K."/>
            <person name="Kim K.K."/>
            <person name="Kim J.S."/>
            <person name="Kim D.S."/>
            <person name="Ko S.H."/>
            <person name="Shin Y.K."/>
            <person name="Lee J.S."/>
        </authorList>
    </citation>
    <scope>NUCLEOTIDE SEQUENCE</scope>
    <source>
        <strain evidence="9">N237</strain>
    </source>
</reference>
<evidence type="ECO:0000256" key="5">
    <source>
        <dbReference type="ARBA" id="ARBA00023163"/>
    </source>
</evidence>
<keyword evidence="3 6" id="KW-0731">Sigma factor</keyword>
<dbReference type="SUPFAM" id="SSF88946">
    <property type="entry name" value="Sigma2 domain of RNA polymerase sigma factors"/>
    <property type="match status" value="1"/>
</dbReference>
<feature type="domain" description="RNA polymerase sigma-70 region 2" evidence="7">
    <location>
        <begin position="2"/>
        <end position="52"/>
    </location>
</feature>
<evidence type="ECO:0000259" key="7">
    <source>
        <dbReference type="Pfam" id="PF04542"/>
    </source>
</evidence>
<evidence type="ECO:0000259" key="8">
    <source>
        <dbReference type="Pfam" id="PF08281"/>
    </source>
</evidence>
<keyword evidence="4 6" id="KW-0238">DNA-binding</keyword>
<organism evidence="9 10">
    <name type="scientific">Jatrophihabitans telluris</name>
    <dbReference type="NCBI Taxonomy" id="2038343"/>
    <lineage>
        <taxon>Bacteria</taxon>
        <taxon>Bacillati</taxon>
        <taxon>Actinomycetota</taxon>
        <taxon>Actinomycetes</taxon>
        <taxon>Jatrophihabitantales</taxon>
        <taxon>Jatrophihabitantaceae</taxon>
        <taxon>Jatrophihabitans</taxon>
    </lineage>
</organism>
<dbReference type="InterPro" id="IPR000838">
    <property type="entry name" value="RNA_pol_sigma70_ECF_CS"/>
</dbReference>
<gene>
    <name evidence="9" type="ORF">M6D93_00190</name>
</gene>